<gene>
    <name evidence="2" type="ORF">GT003_16850</name>
</gene>
<dbReference type="RefSeq" id="WP_161699863.1">
    <property type="nucleotide sequence ID" value="NZ_JAAAMU010000008.1"/>
</dbReference>
<dbReference type="InterPro" id="IPR053165">
    <property type="entry name" value="HSI-I_assembly_Hcp1"/>
</dbReference>
<dbReference type="OrthoDB" id="2644185at2"/>
<dbReference type="PANTHER" id="PTHR36152:SF1">
    <property type="entry name" value="UBIQUITIN-LIKE DOMAIN-CONTAINING PROTEIN"/>
    <property type="match status" value="1"/>
</dbReference>
<evidence type="ECO:0000313" key="2">
    <source>
        <dbReference type="EMBL" id="NBC70672.1"/>
    </source>
</evidence>
<keyword evidence="1" id="KW-0732">Signal</keyword>
<proteinExistence type="predicted"/>
<dbReference type="Gene3D" id="2.30.110.20">
    <property type="entry name" value="Hcp1-like"/>
    <property type="match status" value="1"/>
</dbReference>
<dbReference type="SUPFAM" id="SSF141452">
    <property type="entry name" value="Hcp1-like"/>
    <property type="match status" value="1"/>
</dbReference>
<evidence type="ECO:0000256" key="1">
    <source>
        <dbReference type="SAM" id="SignalP"/>
    </source>
</evidence>
<protein>
    <submittedName>
        <fullName evidence="2">Type VI secretion system tube protein Hcp</fullName>
    </submittedName>
</protein>
<evidence type="ECO:0000313" key="3">
    <source>
        <dbReference type="Proteomes" id="UP000558113"/>
    </source>
</evidence>
<name>A0A7X4YQG7_9BACL</name>
<dbReference type="AlphaFoldDB" id="A0A7X4YQG7"/>
<keyword evidence="3" id="KW-1185">Reference proteome</keyword>
<dbReference type="Pfam" id="PF05638">
    <property type="entry name" value="T6SS_HCP"/>
    <property type="match status" value="1"/>
</dbReference>
<comment type="caution">
    <text evidence="2">The sequence shown here is derived from an EMBL/GenBank/DDBJ whole genome shotgun (WGS) entry which is preliminary data.</text>
</comment>
<accession>A0A7X4YQG7</accession>
<dbReference type="PANTHER" id="PTHR36152">
    <property type="entry name" value="CYTOPLASMIC PROTEIN-RELATED"/>
    <property type="match status" value="1"/>
</dbReference>
<reference evidence="2 3" key="1">
    <citation type="submission" date="2020-01" db="EMBL/GenBank/DDBJ databases">
        <title>Paenibacillus soybeanensis sp. nov. isolated from the nodules of soybean (Glycine max(L.) Merr).</title>
        <authorList>
            <person name="Wang H."/>
        </authorList>
    </citation>
    <scope>NUCLEOTIDE SEQUENCE [LARGE SCALE GENOMIC DNA]</scope>
    <source>
        <strain evidence="2 3">DSM 23054</strain>
    </source>
</reference>
<organism evidence="2 3">
    <name type="scientific">Paenibacillus sacheonensis</name>
    <dbReference type="NCBI Taxonomy" id="742054"/>
    <lineage>
        <taxon>Bacteria</taxon>
        <taxon>Bacillati</taxon>
        <taxon>Bacillota</taxon>
        <taxon>Bacilli</taxon>
        <taxon>Bacillales</taxon>
        <taxon>Paenibacillaceae</taxon>
        <taxon>Paenibacillus</taxon>
    </lineage>
</organism>
<dbReference type="InterPro" id="IPR008514">
    <property type="entry name" value="T6SS_Hcp"/>
</dbReference>
<dbReference type="InterPro" id="IPR036624">
    <property type="entry name" value="Hcp1-lik_sf"/>
</dbReference>
<feature type="signal peptide" evidence="1">
    <location>
        <begin position="1"/>
        <end position="29"/>
    </location>
</feature>
<sequence>MFKCLLPRPFIVMLALMIAALAIPVTASAAPGTTRMILELANIKGESKDAGHKGGIEILSFSFGATNTATVVGGGGGGAGKPQYNDFSFMKYLDSSSLPLLGNLASGKAIKDGTLYFYGSGDSKPYLTVKLEQIFITSSQYSDSAGGNPFTESFSLRASKMTFSYQAYDGAGRPLPLQTLEIDQNAGKVS</sequence>
<dbReference type="EMBL" id="JAAAMU010000008">
    <property type="protein sequence ID" value="NBC70672.1"/>
    <property type="molecule type" value="Genomic_DNA"/>
</dbReference>
<feature type="chain" id="PRO_5030593326" evidence="1">
    <location>
        <begin position="30"/>
        <end position="190"/>
    </location>
</feature>
<dbReference type="Proteomes" id="UP000558113">
    <property type="component" value="Unassembled WGS sequence"/>
</dbReference>